<keyword evidence="3" id="KW-0540">Nuclease</keyword>
<dbReference type="FunFam" id="3.30.565.10:FF:000075">
    <property type="entry name" value="MORC family CW-type zinc finger protein 4"/>
    <property type="match status" value="1"/>
</dbReference>
<evidence type="ECO:0000256" key="5">
    <source>
        <dbReference type="ARBA" id="ARBA00022759"/>
    </source>
</evidence>
<name>A0A6P5FMM6_ANACO</name>
<evidence type="ECO:0000256" key="11">
    <source>
        <dbReference type="ARBA" id="ARBA00023158"/>
    </source>
</evidence>
<dbReference type="PANTHER" id="PTHR23336">
    <property type="entry name" value="ZINC FINGER CW-TYPE COILED-COIL DOMAIN PROTEIN 3"/>
    <property type="match status" value="1"/>
</dbReference>
<keyword evidence="6" id="KW-0227">DNA damage</keyword>
<dbReference type="Proteomes" id="UP000515123">
    <property type="component" value="Linkage group 10"/>
</dbReference>
<dbReference type="RefSeq" id="XP_020096902.1">
    <property type="nucleotide sequence ID" value="XM_020241313.1"/>
</dbReference>
<keyword evidence="4" id="KW-0547">Nucleotide-binding</keyword>
<evidence type="ECO:0000259" key="14">
    <source>
        <dbReference type="Pfam" id="PF17942"/>
    </source>
</evidence>
<dbReference type="GO" id="GO:0004519">
    <property type="term" value="F:endonuclease activity"/>
    <property type="evidence" value="ECO:0007669"/>
    <property type="project" value="UniProtKB-KW"/>
</dbReference>
<keyword evidence="11" id="KW-0943">RNA-mediated gene silencing</keyword>
<dbReference type="OrthoDB" id="757982at2759"/>
<keyword evidence="10" id="KW-0175">Coiled coil</keyword>
<comment type="subcellular location">
    <subcellularLocation>
        <location evidence="1">Nucleus</location>
    </subcellularLocation>
</comment>
<keyword evidence="12" id="KW-0234">DNA repair</keyword>
<reference evidence="15" key="1">
    <citation type="journal article" date="2015" name="Nat. Genet.">
        <title>The pineapple genome and the evolution of CAM photosynthesis.</title>
        <authorList>
            <person name="Ming R."/>
            <person name="VanBuren R."/>
            <person name="Wai C.M."/>
            <person name="Tang H."/>
            <person name="Schatz M.C."/>
            <person name="Bowers J.E."/>
            <person name="Lyons E."/>
            <person name="Wang M.L."/>
            <person name="Chen J."/>
            <person name="Biggers E."/>
            <person name="Zhang J."/>
            <person name="Huang L."/>
            <person name="Zhang L."/>
            <person name="Miao W."/>
            <person name="Zhang J."/>
            <person name="Ye Z."/>
            <person name="Miao C."/>
            <person name="Lin Z."/>
            <person name="Wang H."/>
            <person name="Zhou H."/>
            <person name="Yim W.C."/>
            <person name="Priest H.D."/>
            <person name="Zheng C."/>
            <person name="Woodhouse M."/>
            <person name="Edger P.P."/>
            <person name="Guyot R."/>
            <person name="Guo H.B."/>
            <person name="Guo H."/>
            <person name="Zheng G."/>
            <person name="Singh R."/>
            <person name="Sharma A."/>
            <person name="Min X."/>
            <person name="Zheng Y."/>
            <person name="Lee H."/>
            <person name="Gurtowski J."/>
            <person name="Sedlazeck F.J."/>
            <person name="Harkess A."/>
            <person name="McKain M.R."/>
            <person name="Liao Z."/>
            <person name="Fang J."/>
            <person name="Liu J."/>
            <person name="Zhang X."/>
            <person name="Zhang Q."/>
            <person name="Hu W."/>
            <person name="Qin Y."/>
            <person name="Wang K."/>
            <person name="Chen L.Y."/>
            <person name="Shirley N."/>
            <person name="Lin Y.R."/>
            <person name="Liu L.Y."/>
            <person name="Hernandez A.G."/>
            <person name="Wright C.L."/>
            <person name="Bulone V."/>
            <person name="Tuskan G.A."/>
            <person name="Heath K."/>
            <person name="Zee F."/>
            <person name="Moore P.H."/>
            <person name="Sunkar R."/>
            <person name="Leebens-Mack J.H."/>
            <person name="Mockler T."/>
            <person name="Bennetzen J.L."/>
            <person name="Freeling M."/>
            <person name="Sankoff D."/>
            <person name="Paterson A.H."/>
            <person name="Zhu X."/>
            <person name="Yang X."/>
            <person name="Smith J.A."/>
            <person name="Cushman J.C."/>
            <person name="Paull R.E."/>
            <person name="Yu Q."/>
        </authorList>
    </citation>
    <scope>NUCLEOTIDE SEQUENCE [LARGE SCALE GENOMIC DNA]</scope>
    <source>
        <strain evidence="15">cv. F153</strain>
    </source>
</reference>
<evidence type="ECO:0000256" key="1">
    <source>
        <dbReference type="ARBA" id="ARBA00004123"/>
    </source>
</evidence>
<dbReference type="Pfam" id="PF17942">
    <property type="entry name" value="Morc6_S5"/>
    <property type="match status" value="1"/>
</dbReference>
<dbReference type="GO" id="GO:0016887">
    <property type="term" value="F:ATP hydrolysis activity"/>
    <property type="evidence" value="ECO:0007669"/>
    <property type="project" value="InterPro"/>
</dbReference>
<keyword evidence="5" id="KW-0255">Endonuclease</keyword>
<evidence type="ECO:0000313" key="16">
    <source>
        <dbReference type="RefSeq" id="XP_020096902.1"/>
    </source>
</evidence>
<dbReference type="GO" id="GO:0005634">
    <property type="term" value="C:nucleus"/>
    <property type="evidence" value="ECO:0007669"/>
    <property type="project" value="UniProtKB-SubCell"/>
</dbReference>
<evidence type="ECO:0000256" key="8">
    <source>
        <dbReference type="ARBA" id="ARBA00022840"/>
    </source>
</evidence>
<dbReference type="GO" id="GO:0005524">
    <property type="term" value="F:ATP binding"/>
    <property type="evidence" value="ECO:0007669"/>
    <property type="project" value="UniProtKB-KW"/>
</dbReference>
<evidence type="ECO:0000313" key="15">
    <source>
        <dbReference type="Proteomes" id="UP000515123"/>
    </source>
</evidence>
<evidence type="ECO:0000256" key="13">
    <source>
        <dbReference type="ARBA" id="ARBA00023242"/>
    </source>
</evidence>
<dbReference type="PANTHER" id="PTHR23336:SF44">
    <property type="entry name" value="PROTEIN MICRORCHIDIA 6"/>
    <property type="match status" value="1"/>
</dbReference>
<evidence type="ECO:0000256" key="4">
    <source>
        <dbReference type="ARBA" id="ARBA00022741"/>
    </source>
</evidence>
<evidence type="ECO:0000256" key="10">
    <source>
        <dbReference type="ARBA" id="ARBA00023054"/>
    </source>
</evidence>
<dbReference type="GO" id="GO:0031047">
    <property type="term" value="P:regulatory ncRNA-mediated gene silencing"/>
    <property type="evidence" value="ECO:0007669"/>
    <property type="project" value="UniProtKB-KW"/>
</dbReference>
<dbReference type="GO" id="GO:0031349">
    <property type="term" value="P:positive regulation of defense response"/>
    <property type="evidence" value="ECO:0007669"/>
    <property type="project" value="UniProtKB-ARBA"/>
</dbReference>
<dbReference type="InterPro" id="IPR041006">
    <property type="entry name" value="Morc_S5"/>
</dbReference>
<keyword evidence="15" id="KW-1185">Reference proteome</keyword>
<sequence length="672" mass="75726">MLSDDNALGMSFECFVDLCSDEETENTELTTCKETRLVQEKARSNDNLKFGSSKGVIPSSSWLMDQESLSGNEFHDLPTLLNSIPFCRQFWKAGDYTTRSNSVPVSQNGKNRLRIHPKFLHSNATSQKWAFGAIAELLDNAVDEVQNGATFVKVDRITNSRDGNDALLVQDDGGGMGPESLRRCMSFGFSDKHSDSFIGQYGNGFKTSTMRLGADVIVFSRRMNNRTLTQSVGLLSYTFLQKAGYDDVIVPVVDYEFDPSTGLVMRLLPHGQRHFSSNLSALLTWSPFATEVELLKQFDNIGHHGTKIIVFNLWFNDSGKMELDFISDLEDIMITGAPCGRANMLSEKHIANRYRYSLRVYASILYLHLPQSFRIVLRGRDVTPHHIVDDLKFRECIKYRPQILGSKEAEVITTIGFLDGAPKLSVHGFNVYHRNRLILPFWRVFVFTRKRGRGIAGVLEANFIKPTHNKQDFEKSTLYHKLEIRLRDMTAEYWKYHCHLVGYSSPVTGASPKRPQIGTANELQDASSNHCTPANLSNGLSSSSTVITTLNGQPNLMAMQVSNSCKADSQAAFHGKRSANHVITAEVPKRQAVAFELTSGVGGNLKIQHSSDGQRQMQEIITMMHVNKKLRERCLEYEIAQKQLLLKVEMLKNELQEVQWTYKILMGDLLKV</sequence>
<keyword evidence="8" id="KW-0067">ATP-binding</keyword>
<comment type="similarity">
    <text evidence="2">Belongs to the MORC ATPase protein family.</text>
</comment>
<dbReference type="SUPFAM" id="SSF55874">
    <property type="entry name" value="ATPase domain of HSP90 chaperone/DNA topoisomerase II/histidine kinase"/>
    <property type="match status" value="1"/>
</dbReference>
<dbReference type="GO" id="GO:0006325">
    <property type="term" value="P:chromatin organization"/>
    <property type="evidence" value="ECO:0007669"/>
    <property type="project" value="UniProtKB-KW"/>
</dbReference>
<dbReference type="GeneID" id="109716038"/>
<dbReference type="Pfam" id="PF13589">
    <property type="entry name" value="HATPase_c_3"/>
    <property type="match status" value="1"/>
</dbReference>
<proteinExistence type="inferred from homology"/>
<accession>A0A6P5FMM6</accession>
<evidence type="ECO:0000256" key="9">
    <source>
        <dbReference type="ARBA" id="ARBA00022853"/>
    </source>
</evidence>
<gene>
    <name evidence="16" type="primary">LOC109716038</name>
</gene>
<organism evidence="15 16">
    <name type="scientific">Ananas comosus</name>
    <name type="common">Pineapple</name>
    <name type="synonym">Ananas ananas</name>
    <dbReference type="NCBI Taxonomy" id="4615"/>
    <lineage>
        <taxon>Eukaryota</taxon>
        <taxon>Viridiplantae</taxon>
        <taxon>Streptophyta</taxon>
        <taxon>Embryophyta</taxon>
        <taxon>Tracheophyta</taxon>
        <taxon>Spermatophyta</taxon>
        <taxon>Magnoliopsida</taxon>
        <taxon>Liliopsida</taxon>
        <taxon>Poales</taxon>
        <taxon>Bromeliaceae</taxon>
        <taxon>Bromelioideae</taxon>
        <taxon>Ananas</taxon>
    </lineage>
</organism>
<keyword evidence="9" id="KW-0156">Chromatin regulator</keyword>
<protein>
    <submittedName>
        <fullName evidence="16">Protein MICRORCHIDIA 6-like isoform X1</fullName>
    </submittedName>
</protein>
<dbReference type="InterPro" id="IPR036890">
    <property type="entry name" value="HATPase_C_sf"/>
</dbReference>
<keyword evidence="13" id="KW-0539">Nucleus</keyword>
<dbReference type="GO" id="GO:0006281">
    <property type="term" value="P:DNA repair"/>
    <property type="evidence" value="ECO:0007669"/>
    <property type="project" value="UniProtKB-KW"/>
</dbReference>
<evidence type="ECO:0000256" key="7">
    <source>
        <dbReference type="ARBA" id="ARBA00022801"/>
    </source>
</evidence>
<keyword evidence="7" id="KW-0378">Hydrolase</keyword>
<evidence type="ECO:0000256" key="2">
    <source>
        <dbReference type="ARBA" id="ARBA00007845"/>
    </source>
</evidence>
<evidence type="ECO:0000256" key="3">
    <source>
        <dbReference type="ARBA" id="ARBA00022722"/>
    </source>
</evidence>
<feature type="domain" description="Morc S5" evidence="14">
    <location>
        <begin position="356"/>
        <end position="494"/>
    </location>
</feature>
<dbReference type="Gene3D" id="3.30.565.10">
    <property type="entry name" value="Histidine kinase-like ATPase, C-terminal domain"/>
    <property type="match status" value="1"/>
</dbReference>
<evidence type="ECO:0000256" key="6">
    <source>
        <dbReference type="ARBA" id="ARBA00022763"/>
    </source>
</evidence>
<reference evidence="16" key="2">
    <citation type="submission" date="2025-08" db="UniProtKB">
        <authorList>
            <consortium name="RefSeq"/>
        </authorList>
    </citation>
    <scope>IDENTIFICATION</scope>
    <source>
        <tissue evidence="16">Leaf</tissue>
    </source>
</reference>
<dbReference type="InterPro" id="IPR045261">
    <property type="entry name" value="MORC_ATPase"/>
</dbReference>
<evidence type="ECO:0000256" key="12">
    <source>
        <dbReference type="ARBA" id="ARBA00023204"/>
    </source>
</evidence>
<dbReference type="AlphaFoldDB" id="A0A6P5FMM6"/>